<gene>
    <name evidence="1" type="ORF">LZC94_47180</name>
</gene>
<dbReference type="EMBL" id="CP089984">
    <property type="protein sequence ID" value="WXB15393.1"/>
    <property type="molecule type" value="Genomic_DNA"/>
</dbReference>
<organism evidence="1 2">
    <name type="scientific">Pendulispora albinea</name>
    <dbReference type="NCBI Taxonomy" id="2741071"/>
    <lineage>
        <taxon>Bacteria</taxon>
        <taxon>Pseudomonadati</taxon>
        <taxon>Myxococcota</taxon>
        <taxon>Myxococcia</taxon>
        <taxon>Myxococcales</taxon>
        <taxon>Sorangiineae</taxon>
        <taxon>Pendulisporaceae</taxon>
        <taxon>Pendulispora</taxon>
    </lineage>
</organism>
<evidence type="ECO:0000313" key="2">
    <source>
        <dbReference type="Proteomes" id="UP001370348"/>
    </source>
</evidence>
<proteinExistence type="predicted"/>
<evidence type="ECO:0000313" key="1">
    <source>
        <dbReference type="EMBL" id="WXB15393.1"/>
    </source>
</evidence>
<sequence>MSITQEIGRGEGDVIKLHGEYVAPERTVVDRDELRAAIVRAWRHCMHEDIPSCALAILVQTTCSKTCHWNWNLLEIRSTGHGPHTYRETLVPMVRGDAERAVAHSTPAEPCEFAAGFDEISSTLMVRYLPRHPLTRFRVYGSLDEAAIGLVSWLRGHHKDVITAVRRRDVEAFTVALGRAMST</sequence>
<keyword evidence="2" id="KW-1185">Reference proteome</keyword>
<dbReference type="RefSeq" id="WP_394825019.1">
    <property type="nucleotide sequence ID" value="NZ_CP089984.1"/>
</dbReference>
<dbReference type="Proteomes" id="UP001370348">
    <property type="component" value="Chromosome"/>
</dbReference>
<reference evidence="1 2" key="1">
    <citation type="submission" date="2021-12" db="EMBL/GenBank/DDBJ databases">
        <title>Discovery of the Pendulisporaceae a myxobacterial family with distinct sporulation behavior and unique specialized metabolism.</title>
        <authorList>
            <person name="Garcia R."/>
            <person name="Popoff A."/>
            <person name="Bader C.D."/>
            <person name="Loehr J."/>
            <person name="Walesch S."/>
            <person name="Walt C."/>
            <person name="Boldt J."/>
            <person name="Bunk B."/>
            <person name="Haeckl F.J.F.P.J."/>
            <person name="Gunesch A.P."/>
            <person name="Birkelbach J."/>
            <person name="Nuebel U."/>
            <person name="Pietschmann T."/>
            <person name="Bach T."/>
            <person name="Mueller R."/>
        </authorList>
    </citation>
    <scope>NUCLEOTIDE SEQUENCE [LARGE SCALE GENOMIC DNA]</scope>
    <source>
        <strain evidence="1 2">MSr11954</strain>
    </source>
</reference>
<accession>A0ABZ2LWX8</accession>
<protein>
    <submittedName>
        <fullName evidence="1">Uncharacterized protein</fullName>
    </submittedName>
</protein>
<name>A0ABZ2LWX8_9BACT</name>